<name>A0ABR3Q872_9TREE</name>
<organism evidence="2 3">
    <name type="scientific">Vanrija albida</name>
    <dbReference type="NCBI Taxonomy" id="181172"/>
    <lineage>
        <taxon>Eukaryota</taxon>
        <taxon>Fungi</taxon>
        <taxon>Dikarya</taxon>
        <taxon>Basidiomycota</taxon>
        <taxon>Agaricomycotina</taxon>
        <taxon>Tremellomycetes</taxon>
        <taxon>Trichosporonales</taxon>
        <taxon>Trichosporonaceae</taxon>
        <taxon>Vanrija</taxon>
    </lineage>
</organism>
<dbReference type="RefSeq" id="XP_069210865.1">
    <property type="nucleotide sequence ID" value="XM_069350479.1"/>
</dbReference>
<dbReference type="GeneID" id="95982907"/>
<gene>
    <name evidence="2" type="ORF">Q8F55_001864</name>
</gene>
<feature type="compositionally biased region" description="Polar residues" evidence="1">
    <location>
        <begin position="1"/>
        <end position="11"/>
    </location>
</feature>
<protein>
    <submittedName>
        <fullName evidence="2">Uncharacterized protein</fullName>
    </submittedName>
</protein>
<dbReference type="PANTHER" id="PTHR37848">
    <property type="entry name" value="EXPRESSED PROTEIN"/>
    <property type="match status" value="1"/>
</dbReference>
<sequence>MGAESTVTTEKNAYPTAKMSTPGQVPGDSPSGSSDEPVPPYSPGSSAPGGGRREDGTPAPRHQPGAAVPEVAPTSFLATAVLHGSSAAPTVEPPITSSERAMVAEIVTKASWDDNEVQSWDTRLNDRTHTELRTGQRQVKRGDVWHTERYTYTVSVQDFDFSIDASPPRGNSANIHVWTVPDGEPAHRGTHSKAYGGPREDKITRIEASGPETRSWNDRLVAHTETGLAPWLHESRVHKFDAESRDDAKGSALQQWCEAYCADKAKYKRFVLKREVWGWDFEGIKKRIVNMIKGTGYNGAVSVGYSYGPNDVIVRPNSHVVRAMHGSYRWALYLTGVWCCLKGWQRLDKHGGAPYEVVTASYGMRTYPPLPGTYPDETLSAARDRFAAVAAENPEIPGDGGGFLVYGPKGVHYQLGETEDEFLSRVGPTIISRV</sequence>
<reference evidence="2 3" key="1">
    <citation type="submission" date="2023-08" db="EMBL/GenBank/DDBJ databases">
        <title>Annotated Genome Sequence of Vanrija albida AlHP1.</title>
        <authorList>
            <person name="Herzog R."/>
        </authorList>
    </citation>
    <scope>NUCLEOTIDE SEQUENCE [LARGE SCALE GENOMIC DNA]</scope>
    <source>
        <strain evidence="2 3">AlHP1</strain>
    </source>
</reference>
<proteinExistence type="predicted"/>
<dbReference type="Proteomes" id="UP001565368">
    <property type="component" value="Unassembled WGS sequence"/>
</dbReference>
<dbReference type="EMBL" id="JBBXJM010000002">
    <property type="protein sequence ID" value="KAL1410921.1"/>
    <property type="molecule type" value="Genomic_DNA"/>
</dbReference>
<evidence type="ECO:0000256" key="1">
    <source>
        <dbReference type="SAM" id="MobiDB-lite"/>
    </source>
</evidence>
<keyword evidence="3" id="KW-1185">Reference proteome</keyword>
<comment type="caution">
    <text evidence="2">The sequence shown here is derived from an EMBL/GenBank/DDBJ whole genome shotgun (WGS) entry which is preliminary data.</text>
</comment>
<accession>A0ABR3Q872</accession>
<evidence type="ECO:0000313" key="2">
    <source>
        <dbReference type="EMBL" id="KAL1410921.1"/>
    </source>
</evidence>
<feature type="compositionally biased region" description="Low complexity" evidence="1">
    <location>
        <begin position="22"/>
        <end position="36"/>
    </location>
</feature>
<feature type="region of interest" description="Disordered" evidence="1">
    <location>
        <begin position="1"/>
        <end position="67"/>
    </location>
</feature>
<dbReference type="PANTHER" id="PTHR37848:SF1">
    <property type="entry name" value="SUN DOMAIN-CONTAINING PROTEIN"/>
    <property type="match status" value="1"/>
</dbReference>
<evidence type="ECO:0000313" key="3">
    <source>
        <dbReference type="Proteomes" id="UP001565368"/>
    </source>
</evidence>